<dbReference type="InterPro" id="IPR000859">
    <property type="entry name" value="CUB_dom"/>
</dbReference>
<dbReference type="PROSITE" id="PS50011">
    <property type="entry name" value="PROTEIN_KINASE_DOM"/>
    <property type="match status" value="1"/>
</dbReference>
<dbReference type="InterPro" id="IPR011009">
    <property type="entry name" value="Kinase-like_dom_sf"/>
</dbReference>
<dbReference type="PROSITE" id="PS00108">
    <property type="entry name" value="PROTEIN_KINASE_ST"/>
    <property type="match status" value="1"/>
</dbReference>
<sequence length="390" mass="44824">AYSCRYSDDVILVYDGKDSQSPLIAQLCNRETFVQIISSGPDLYIQFKTGSAQPIYNGFKASYLFESNQTNLHLMSSQSTTTISPIKIENIQIPQMEPVEDLLHKDETTESSRKFLRGFGLSIAGEPIRGGFSRVYKANSRDSRPFAVKVVNVRQNDKQFVDQEMKISKEVNHPNIMRTYRTYRLYNRFAVMISDFADGGDLVGLLDSNLYLSERHIRALFSQIVSAVVYLHDIGVAHRDIKPDNVLIDRGVAKLCDFGYAYRPFDRFGRPVLCRKACGTLDYQSPEQFVCLLKGTAFDPFVSDCYSLGALLFMMTLRQFPFDCQHLNIDSNKQIRMHLKKQMQFSARLNRILRDNRDVLSILKQLMTPDVDIRIRSSQILCHPWFMKQI</sequence>
<dbReference type="Gene3D" id="1.10.510.10">
    <property type="entry name" value="Transferase(Phosphotransferase) domain 1"/>
    <property type="match status" value="1"/>
</dbReference>
<name>A0A7R9L7W8_9ACAR</name>
<dbReference type="SUPFAM" id="SSF49854">
    <property type="entry name" value="Spermadhesin, CUB domain"/>
    <property type="match status" value="1"/>
</dbReference>
<dbReference type="AlphaFoldDB" id="A0A7R9L7W8"/>
<keyword evidence="6" id="KW-1015">Disulfide bond</keyword>
<keyword evidence="9" id="KW-1185">Reference proteome</keyword>
<dbReference type="EMBL" id="CAJPIZ010018981">
    <property type="protein sequence ID" value="CAG2116764.1"/>
    <property type="molecule type" value="Genomic_DNA"/>
</dbReference>
<proteinExistence type="predicted"/>
<dbReference type="GO" id="GO:0004674">
    <property type="term" value="F:protein serine/threonine kinase activity"/>
    <property type="evidence" value="ECO:0007669"/>
    <property type="project" value="UniProtKB-KW"/>
</dbReference>
<reference evidence="8" key="1">
    <citation type="submission" date="2020-11" db="EMBL/GenBank/DDBJ databases">
        <authorList>
            <person name="Tran Van P."/>
        </authorList>
    </citation>
    <scope>NUCLEOTIDE SEQUENCE</scope>
</reference>
<dbReference type="OrthoDB" id="541276at2759"/>
<protein>
    <recommendedName>
        <fullName evidence="7">Protein kinase domain-containing protein</fullName>
    </recommendedName>
</protein>
<dbReference type="InterPro" id="IPR035914">
    <property type="entry name" value="Sperma_CUB_dom_sf"/>
</dbReference>
<dbReference type="PANTHER" id="PTHR24345:SF0">
    <property type="entry name" value="CELL CYCLE SERINE_THREONINE-PROTEIN KINASE CDC5_MSD2"/>
    <property type="match status" value="1"/>
</dbReference>
<dbReference type="SMART" id="SM00220">
    <property type="entry name" value="S_TKc"/>
    <property type="match status" value="1"/>
</dbReference>
<dbReference type="GO" id="GO:0005524">
    <property type="term" value="F:ATP binding"/>
    <property type="evidence" value="ECO:0007669"/>
    <property type="project" value="UniProtKB-KW"/>
</dbReference>
<evidence type="ECO:0000259" key="7">
    <source>
        <dbReference type="PROSITE" id="PS50011"/>
    </source>
</evidence>
<dbReference type="Proteomes" id="UP000759131">
    <property type="component" value="Unassembled WGS sequence"/>
</dbReference>
<evidence type="ECO:0000313" key="9">
    <source>
        <dbReference type="Proteomes" id="UP000759131"/>
    </source>
</evidence>
<keyword evidence="1" id="KW-0723">Serine/threonine-protein kinase</keyword>
<evidence type="ECO:0000256" key="5">
    <source>
        <dbReference type="ARBA" id="ARBA00022840"/>
    </source>
</evidence>
<keyword evidence="3" id="KW-0547">Nucleotide-binding</keyword>
<evidence type="ECO:0000256" key="2">
    <source>
        <dbReference type="ARBA" id="ARBA00022679"/>
    </source>
</evidence>
<gene>
    <name evidence="8" type="ORF">OSB1V03_LOCUS16721</name>
</gene>
<dbReference type="EMBL" id="OC873556">
    <property type="protein sequence ID" value="CAD7636720.1"/>
    <property type="molecule type" value="Genomic_DNA"/>
</dbReference>
<dbReference type="CDD" id="cd00041">
    <property type="entry name" value="CUB"/>
    <property type="match status" value="1"/>
</dbReference>
<keyword evidence="5" id="KW-0067">ATP-binding</keyword>
<feature type="domain" description="Protein kinase" evidence="7">
    <location>
        <begin position="121"/>
        <end position="386"/>
    </location>
</feature>
<evidence type="ECO:0000256" key="1">
    <source>
        <dbReference type="ARBA" id="ARBA00022527"/>
    </source>
</evidence>
<dbReference type="GO" id="GO:0005634">
    <property type="term" value="C:nucleus"/>
    <property type="evidence" value="ECO:0007669"/>
    <property type="project" value="TreeGrafter"/>
</dbReference>
<dbReference type="PANTHER" id="PTHR24345">
    <property type="entry name" value="SERINE/THREONINE-PROTEIN KINASE PLK"/>
    <property type="match status" value="1"/>
</dbReference>
<dbReference type="SUPFAM" id="SSF56112">
    <property type="entry name" value="Protein kinase-like (PK-like)"/>
    <property type="match status" value="1"/>
</dbReference>
<dbReference type="InterPro" id="IPR000719">
    <property type="entry name" value="Prot_kinase_dom"/>
</dbReference>
<evidence type="ECO:0000313" key="8">
    <source>
        <dbReference type="EMBL" id="CAD7636720.1"/>
    </source>
</evidence>
<evidence type="ECO:0000256" key="4">
    <source>
        <dbReference type="ARBA" id="ARBA00022777"/>
    </source>
</evidence>
<keyword evidence="2" id="KW-0808">Transferase</keyword>
<dbReference type="Pfam" id="PF00069">
    <property type="entry name" value="Pkinase"/>
    <property type="match status" value="1"/>
</dbReference>
<evidence type="ECO:0000256" key="3">
    <source>
        <dbReference type="ARBA" id="ARBA00022741"/>
    </source>
</evidence>
<accession>A0A7R9L7W8</accession>
<evidence type="ECO:0000256" key="6">
    <source>
        <dbReference type="ARBA" id="ARBA00023157"/>
    </source>
</evidence>
<organism evidence="8">
    <name type="scientific">Medioppia subpectinata</name>
    <dbReference type="NCBI Taxonomy" id="1979941"/>
    <lineage>
        <taxon>Eukaryota</taxon>
        <taxon>Metazoa</taxon>
        <taxon>Ecdysozoa</taxon>
        <taxon>Arthropoda</taxon>
        <taxon>Chelicerata</taxon>
        <taxon>Arachnida</taxon>
        <taxon>Acari</taxon>
        <taxon>Acariformes</taxon>
        <taxon>Sarcoptiformes</taxon>
        <taxon>Oribatida</taxon>
        <taxon>Brachypylina</taxon>
        <taxon>Oppioidea</taxon>
        <taxon>Oppiidae</taxon>
        <taxon>Medioppia</taxon>
    </lineage>
</organism>
<keyword evidence="4" id="KW-0418">Kinase</keyword>
<feature type="non-terminal residue" evidence="8">
    <location>
        <position position="1"/>
    </location>
</feature>
<dbReference type="Gene3D" id="2.60.120.290">
    <property type="entry name" value="Spermadhesin, CUB domain"/>
    <property type="match status" value="1"/>
</dbReference>
<dbReference type="InterPro" id="IPR008271">
    <property type="entry name" value="Ser/Thr_kinase_AS"/>
</dbReference>